<evidence type="ECO:0000313" key="3">
    <source>
        <dbReference type="Proteomes" id="UP000199559"/>
    </source>
</evidence>
<keyword evidence="3" id="KW-1185">Reference proteome</keyword>
<dbReference type="EMBL" id="FORM01000010">
    <property type="protein sequence ID" value="SFJ58291.1"/>
    <property type="molecule type" value="Genomic_DNA"/>
</dbReference>
<dbReference type="SUPFAM" id="SSF55729">
    <property type="entry name" value="Acyl-CoA N-acyltransferases (Nat)"/>
    <property type="match status" value="1"/>
</dbReference>
<feature type="domain" description="N-acetyltransferase" evidence="1">
    <location>
        <begin position="3"/>
        <end position="141"/>
    </location>
</feature>
<sequence length="141" mass="16490">MAFSFKLIEKDNINCIIPLIQKLTNNKNSDAILKERFAEMVTQNYECAGVYDGDVLIGVSGMWFQTRHYAGKSMEIDHVYIEAEYQGKGLGKQFFKWLYAYAESKGCNTSELNTYVQNYPSHKFYYNEGFEIYGYHFYKTL</sequence>
<accession>A0A1I3SKY1</accession>
<evidence type="ECO:0000259" key="1">
    <source>
        <dbReference type="PROSITE" id="PS51186"/>
    </source>
</evidence>
<gene>
    <name evidence="2" type="ORF">SAMN05443431_11089</name>
</gene>
<dbReference type="PROSITE" id="PS51186">
    <property type="entry name" value="GNAT"/>
    <property type="match status" value="1"/>
</dbReference>
<dbReference type="CDD" id="cd04301">
    <property type="entry name" value="NAT_SF"/>
    <property type="match status" value="1"/>
</dbReference>
<dbReference type="GO" id="GO:0016747">
    <property type="term" value="F:acyltransferase activity, transferring groups other than amino-acyl groups"/>
    <property type="evidence" value="ECO:0007669"/>
    <property type="project" value="InterPro"/>
</dbReference>
<proteinExistence type="predicted"/>
<protein>
    <recommendedName>
        <fullName evidence="1">N-acetyltransferase domain-containing protein</fullName>
    </recommendedName>
</protein>
<dbReference type="AlphaFoldDB" id="A0A1I3SKY1"/>
<dbReference type="InterPro" id="IPR016181">
    <property type="entry name" value="Acyl_CoA_acyltransferase"/>
</dbReference>
<dbReference type="STRING" id="1144750.SAMN05443431_11089"/>
<dbReference type="Gene3D" id="3.40.630.30">
    <property type="match status" value="1"/>
</dbReference>
<dbReference type="InterPro" id="IPR000182">
    <property type="entry name" value="GNAT_dom"/>
</dbReference>
<reference evidence="3" key="1">
    <citation type="submission" date="2016-10" db="EMBL/GenBank/DDBJ databases">
        <authorList>
            <person name="Varghese N."/>
            <person name="Submissions S."/>
        </authorList>
    </citation>
    <scope>NUCLEOTIDE SEQUENCE [LARGE SCALE GENOMIC DNA]</scope>
    <source>
        <strain evidence="3">DSM 28881</strain>
    </source>
</reference>
<organism evidence="2 3">
    <name type="scientific">Olleya namhaensis</name>
    <dbReference type="NCBI Taxonomy" id="1144750"/>
    <lineage>
        <taxon>Bacteria</taxon>
        <taxon>Pseudomonadati</taxon>
        <taxon>Bacteroidota</taxon>
        <taxon>Flavobacteriia</taxon>
        <taxon>Flavobacteriales</taxon>
        <taxon>Flavobacteriaceae</taxon>
    </lineage>
</organism>
<name>A0A1I3SKY1_9FLAO</name>
<dbReference type="Pfam" id="PF00583">
    <property type="entry name" value="Acetyltransf_1"/>
    <property type="match status" value="1"/>
</dbReference>
<dbReference type="Proteomes" id="UP000199559">
    <property type="component" value="Unassembled WGS sequence"/>
</dbReference>
<evidence type="ECO:0000313" key="2">
    <source>
        <dbReference type="EMBL" id="SFJ58291.1"/>
    </source>
</evidence>